<keyword evidence="6" id="KW-1185">Reference proteome</keyword>
<keyword evidence="2" id="KW-0378">Hydrolase</keyword>
<dbReference type="PANTHER" id="PTHR46072">
    <property type="entry name" value="AMIDASE-RELATED-RELATED"/>
    <property type="match status" value="1"/>
</dbReference>
<proteinExistence type="inferred from homology"/>
<evidence type="ECO:0000313" key="5">
    <source>
        <dbReference type="EMBL" id="KAF5318484.1"/>
    </source>
</evidence>
<dbReference type="SUPFAM" id="SSF75304">
    <property type="entry name" value="Amidase signature (AS) enzymes"/>
    <property type="match status" value="2"/>
</dbReference>
<evidence type="ECO:0000313" key="6">
    <source>
        <dbReference type="Proteomes" id="UP000567179"/>
    </source>
</evidence>
<evidence type="ECO:0000256" key="1">
    <source>
        <dbReference type="ARBA" id="ARBA00009199"/>
    </source>
</evidence>
<dbReference type="Gene3D" id="3.90.1300.10">
    <property type="entry name" value="Amidase signature (AS) domain"/>
    <property type="match status" value="2"/>
</dbReference>
<sequence length="804" mass="86461">MPEIAAALGLRANKHQRACHLVGAEAAYDEMDLMGEKRPYPDLFHSFPTFPFPLHYIAHQTHLAKIIADLPAEYHPPAVPYAYASISTPTSTSSPYPSQPSTKHTKSTAKKATPALPYPHPIALTRDDRTTRGSILPALQAHTSRADATLLGLSLAEIVDGCTRGKVIALSSESRAGMTTETEVAVTPAHMLRAYTRRALLAHAATNCLSDVMVPPVEVVVPLSLDSDVEDSHAISGHSDVSSENGLGGGKERELLFLGVPISVKDTINISGRPTTIGYSGRSDFDAPHLSELSSPSIPTQPPSHTSSVLYDLLVNAGALVHCKTTVPPGLLALETHSDLFGVTRNPWDLARTCGMILEALVASTGGGGALVASGGCVVDIGSDVAGSLRIPAGWCGIYSLKPSSGRLPVTGHTTSMPGMEGVPIVVGPMTRRIEDLYEFMRRILKIMGGDSNSNAGDWDSSCVPIAWRDVGLREEGRKLKWGILWDDGIIAPSPACRRALALASAALKKEGHEVVDFTPPNVFEGLKVGYQLMFSDGGEQLREPLGPGSEGLTPASMELLSLLQLPKFLKRMLSTITSLIFTDRITAALLKLMHTKTVMEERANIVARNEYRRRWAERWREEGLDFVVTVPMALPALKHGESQQTSLIGAGYTFLFSLLDYSAGCVPVTTVDRTLDALPADFFPKQTSVLGALASPFRRVFRWLSGGASAATAAPAPASANSVKLNEAQNILAPTPSRLQPTYDELTTIAQKAYTTYDADAMHGLPVGIQLVGRRLEEEKVLEGMFVLRDALRRMGVPWEVPA</sequence>
<evidence type="ECO:0000256" key="3">
    <source>
        <dbReference type="SAM" id="MobiDB-lite"/>
    </source>
</evidence>
<dbReference type="Proteomes" id="UP000567179">
    <property type="component" value="Unassembled WGS sequence"/>
</dbReference>
<name>A0A8H5B808_9AGAR</name>
<dbReference type="AlphaFoldDB" id="A0A8H5B808"/>
<organism evidence="5 6">
    <name type="scientific">Psilocybe cf. subviscida</name>
    <dbReference type="NCBI Taxonomy" id="2480587"/>
    <lineage>
        <taxon>Eukaryota</taxon>
        <taxon>Fungi</taxon>
        <taxon>Dikarya</taxon>
        <taxon>Basidiomycota</taxon>
        <taxon>Agaricomycotina</taxon>
        <taxon>Agaricomycetes</taxon>
        <taxon>Agaricomycetidae</taxon>
        <taxon>Agaricales</taxon>
        <taxon>Agaricineae</taxon>
        <taxon>Strophariaceae</taxon>
        <taxon>Psilocybe</taxon>
    </lineage>
</organism>
<feature type="region of interest" description="Disordered" evidence="3">
    <location>
        <begin position="90"/>
        <end position="124"/>
    </location>
</feature>
<comment type="caution">
    <text evidence="5">The sequence shown here is derived from an EMBL/GenBank/DDBJ whole genome shotgun (WGS) entry which is preliminary data.</text>
</comment>
<dbReference type="InterPro" id="IPR036928">
    <property type="entry name" value="AS_sf"/>
</dbReference>
<feature type="domain" description="Amidase" evidence="4">
    <location>
        <begin position="252"/>
        <end position="783"/>
    </location>
</feature>
<dbReference type="Pfam" id="PF01425">
    <property type="entry name" value="Amidase"/>
    <property type="match status" value="1"/>
</dbReference>
<dbReference type="PANTHER" id="PTHR46072:SF10">
    <property type="entry name" value="ACETAMIDASE"/>
    <property type="match status" value="1"/>
</dbReference>
<comment type="similarity">
    <text evidence="1">Belongs to the amidase family.</text>
</comment>
<accession>A0A8H5B808</accession>
<dbReference type="InterPro" id="IPR023631">
    <property type="entry name" value="Amidase_dom"/>
</dbReference>
<protein>
    <recommendedName>
        <fullName evidence="4">Amidase domain-containing protein</fullName>
    </recommendedName>
</protein>
<reference evidence="5 6" key="1">
    <citation type="journal article" date="2020" name="ISME J.">
        <title>Uncovering the hidden diversity of litter-decomposition mechanisms in mushroom-forming fungi.</title>
        <authorList>
            <person name="Floudas D."/>
            <person name="Bentzer J."/>
            <person name="Ahren D."/>
            <person name="Johansson T."/>
            <person name="Persson P."/>
            <person name="Tunlid A."/>
        </authorList>
    </citation>
    <scope>NUCLEOTIDE SEQUENCE [LARGE SCALE GENOMIC DNA]</scope>
    <source>
        <strain evidence="5 6">CBS 101986</strain>
    </source>
</reference>
<dbReference type="OrthoDB" id="6428749at2759"/>
<feature type="compositionally biased region" description="Low complexity" evidence="3">
    <location>
        <begin position="90"/>
        <end position="102"/>
    </location>
</feature>
<gene>
    <name evidence="5" type="ORF">D9619_010623</name>
</gene>
<dbReference type="GO" id="GO:0016787">
    <property type="term" value="F:hydrolase activity"/>
    <property type="evidence" value="ECO:0007669"/>
    <property type="project" value="UniProtKB-KW"/>
</dbReference>
<dbReference type="EMBL" id="JAACJJ010000030">
    <property type="protein sequence ID" value="KAF5318484.1"/>
    <property type="molecule type" value="Genomic_DNA"/>
</dbReference>
<evidence type="ECO:0000259" key="4">
    <source>
        <dbReference type="Pfam" id="PF01425"/>
    </source>
</evidence>
<evidence type="ECO:0000256" key="2">
    <source>
        <dbReference type="ARBA" id="ARBA00022801"/>
    </source>
</evidence>